<accession>A0AC34FKZ0</accession>
<evidence type="ECO:0000313" key="2">
    <source>
        <dbReference type="WBParaSite" id="ES5_v2.g17958.t1"/>
    </source>
</evidence>
<protein>
    <submittedName>
        <fullName evidence="2">Uncharacterized protein</fullName>
    </submittedName>
</protein>
<organism evidence="1 2">
    <name type="scientific">Panagrolaimus sp. ES5</name>
    <dbReference type="NCBI Taxonomy" id="591445"/>
    <lineage>
        <taxon>Eukaryota</taxon>
        <taxon>Metazoa</taxon>
        <taxon>Ecdysozoa</taxon>
        <taxon>Nematoda</taxon>
        <taxon>Chromadorea</taxon>
        <taxon>Rhabditida</taxon>
        <taxon>Tylenchina</taxon>
        <taxon>Panagrolaimomorpha</taxon>
        <taxon>Panagrolaimoidea</taxon>
        <taxon>Panagrolaimidae</taxon>
        <taxon>Panagrolaimus</taxon>
    </lineage>
</organism>
<dbReference type="Proteomes" id="UP000887579">
    <property type="component" value="Unplaced"/>
</dbReference>
<sequence length="83" mass="8570">MHSSMAASPVVPSSAKGFMRLNTEKSRSVDRRPILAKAQSIAASAAAAFSSTPDSNFPFYVSNGTDVSNGEFSKNANGGGSRS</sequence>
<proteinExistence type="predicted"/>
<dbReference type="WBParaSite" id="ES5_v2.g17958.t1">
    <property type="protein sequence ID" value="ES5_v2.g17958.t1"/>
    <property type="gene ID" value="ES5_v2.g17958"/>
</dbReference>
<evidence type="ECO:0000313" key="1">
    <source>
        <dbReference type="Proteomes" id="UP000887579"/>
    </source>
</evidence>
<reference evidence="2" key="1">
    <citation type="submission" date="2022-11" db="UniProtKB">
        <authorList>
            <consortium name="WormBaseParasite"/>
        </authorList>
    </citation>
    <scope>IDENTIFICATION</scope>
</reference>
<name>A0AC34FKZ0_9BILA</name>